<name>A0A7C2BLI8_9CREN</name>
<evidence type="ECO:0000313" key="1">
    <source>
        <dbReference type="EMBL" id="HEF87893.1"/>
    </source>
</evidence>
<dbReference type="AlphaFoldDB" id="A0A7C2BLI8"/>
<dbReference type="InterPro" id="IPR016675">
    <property type="entry name" value="UCP016666"/>
</dbReference>
<comment type="caution">
    <text evidence="1">The sequence shown here is derived from an EMBL/GenBank/DDBJ whole genome shotgun (WGS) entry which is preliminary data.</text>
</comment>
<sequence length="488" mass="54799">MKHLFKPAYGPEWGSGGIFGLTYYRGVVYYMLAMEGEAHFHHEDSENIYRFELLGNGPASGGDTYNAVDYVDDKIYFGGWVHKPAVYKGRVNGGGEIDFRNKYSHVHEYDIAERKVRLVWSDSVHHEYEWAGEVSQIVYDPLSDSLLVARADGMRNLGVYRIDRNSGKAEEVSSVPALKGALFQEYACFDLQPDWRRGIDGVQCYDLVERKMVKYFIEDWAKISVDGNPVERRGSGYAITGYTRYWHFFRGGLLVGNPVEPEVEEPVFVRMFDFPGTSYAPHRSNALPLGGGILAVFNSYSHGYVHVAPEGRERARLFNSIVGPTTLVYITPPYARIVATLGARVTSMAKKEESILIGVDNTPNLGGKDATPLENGWREIIEWREDVLLNAPPPPAVFRVLGGTVLDRSFGGVPLTGYKEKTLRIFSSKPNALRIVEYDVGLPPARIVEDKVVLKEGWNKVDLSNYSNMVSFKLENPDEKALIYIDLG</sequence>
<protein>
    <submittedName>
        <fullName evidence="1">DUF2139 domain-containing protein</fullName>
    </submittedName>
</protein>
<organism evidence="1">
    <name type="scientific">Thermosphaera aggregans</name>
    <dbReference type="NCBI Taxonomy" id="54254"/>
    <lineage>
        <taxon>Archaea</taxon>
        <taxon>Thermoproteota</taxon>
        <taxon>Thermoprotei</taxon>
        <taxon>Desulfurococcales</taxon>
        <taxon>Desulfurococcaceae</taxon>
        <taxon>Thermosphaera</taxon>
    </lineage>
</organism>
<gene>
    <name evidence="1" type="ORF">ENP55_06445</name>
</gene>
<dbReference type="EMBL" id="DSJT01000035">
    <property type="protein sequence ID" value="HEF87893.1"/>
    <property type="molecule type" value="Genomic_DNA"/>
</dbReference>
<accession>A0A7C2BLI8</accession>
<proteinExistence type="predicted"/>
<dbReference type="Pfam" id="PF09910">
    <property type="entry name" value="DUF2139"/>
    <property type="match status" value="1"/>
</dbReference>
<reference evidence="1" key="1">
    <citation type="journal article" date="2020" name="mSystems">
        <title>Genome- and Community-Level Interaction Insights into Carbon Utilization and Element Cycling Functions of Hydrothermarchaeota in Hydrothermal Sediment.</title>
        <authorList>
            <person name="Zhou Z."/>
            <person name="Liu Y."/>
            <person name="Xu W."/>
            <person name="Pan J."/>
            <person name="Luo Z.H."/>
            <person name="Li M."/>
        </authorList>
    </citation>
    <scope>NUCLEOTIDE SEQUENCE [LARGE SCALE GENOMIC DNA]</scope>
    <source>
        <strain evidence="1">SpSt-23</strain>
    </source>
</reference>